<dbReference type="EMBL" id="CM029039">
    <property type="protein sequence ID" value="KAG2640382.1"/>
    <property type="molecule type" value="Genomic_DNA"/>
</dbReference>
<protein>
    <submittedName>
        <fullName evidence="1">Uncharacterized protein</fullName>
    </submittedName>
</protein>
<reference evidence="1" key="1">
    <citation type="submission" date="2020-05" db="EMBL/GenBank/DDBJ databases">
        <title>WGS assembly of Panicum virgatum.</title>
        <authorList>
            <person name="Lovell J.T."/>
            <person name="Jenkins J."/>
            <person name="Shu S."/>
            <person name="Juenger T.E."/>
            <person name="Schmutz J."/>
        </authorList>
    </citation>
    <scope>NUCLEOTIDE SEQUENCE</scope>
    <source>
        <strain evidence="1">AP13</strain>
    </source>
</reference>
<accession>A0A8T0VW77</accession>
<comment type="caution">
    <text evidence="1">The sequence shown here is derived from an EMBL/GenBank/DDBJ whole genome shotgun (WGS) entry which is preliminary data.</text>
</comment>
<dbReference type="Proteomes" id="UP000823388">
    <property type="component" value="Chromosome 2K"/>
</dbReference>
<gene>
    <name evidence="1" type="ORF">PVAP13_2KG089332</name>
</gene>
<sequence>MAFCLSYGIISWNSDGQPSLSQDTSCLLPWLGQRDFLAIGGGFPEAPRRQHAWLSVRLDSSPGFCLIRAPCFVWQQAGREVPYLLYSLNLWPGDLLSSDVYQFCRSKF</sequence>
<keyword evidence="2" id="KW-1185">Reference proteome</keyword>
<organism evidence="1 2">
    <name type="scientific">Panicum virgatum</name>
    <name type="common">Blackwell switchgrass</name>
    <dbReference type="NCBI Taxonomy" id="38727"/>
    <lineage>
        <taxon>Eukaryota</taxon>
        <taxon>Viridiplantae</taxon>
        <taxon>Streptophyta</taxon>
        <taxon>Embryophyta</taxon>
        <taxon>Tracheophyta</taxon>
        <taxon>Spermatophyta</taxon>
        <taxon>Magnoliopsida</taxon>
        <taxon>Liliopsida</taxon>
        <taxon>Poales</taxon>
        <taxon>Poaceae</taxon>
        <taxon>PACMAD clade</taxon>
        <taxon>Panicoideae</taxon>
        <taxon>Panicodae</taxon>
        <taxon>Paniceae</taxon>
        <taxon>Panicinae</taxon>
        <taxon>Panicum</taxon>
        <taxon>Panicum sect. Hiantes</taxon>
    </lineage>
</organism>
<evidence type="ECO:0000313" key="1">
    <source>
        <dbReference type="EMBL" id="KAG2640382.1"/>
    </source>
</evidence>
<proteinExistence type="predicted"/>
<name>A0A8T0VW77_PANVG</name>
<evidence type="ECO:0000313" key="2">
    <source>
        <dbReference type="Proteomes" id="UP000823388"/>
    </source>
</evidence>
<dbReference type="AlphaFoldDB" id="A0A8T0VW77"/>